<keyword evidence="2" id="KW-1185">Reference proteome</keyword>
<dbReference type="Proteomes" id="UP000694620">
    <property type="component" value="Unassembled WGS sequence"/>
</dbReference>
<organism evidence="1 2">
    <name type="scientific">Erpetoichthys calabaricus</name>
    <name type="common">Rope fish</name>
    <name type="synonym">Calamoichthys calabaricus</name>
    <dbReference type="NCBI Taxonomy" id="27687"/>
    <lineage>
        <taxon>Eukaryota</taxon>
        <taxon>Metazoa</taxon>
        <taxon>Chordata</taxon>
        <taxon>Craniata</taxon>
        <taxon>Vertebrata</taxon>
        <taxon>Euteleostomi</taxon>
        <taxon>Actinopterygii</taxon>
        <taxon>Polypteriformes</taxon>
        <taxon>Polypteridae</taxon>
        <taxon>Erpetoichthys</taxon>
    </lineage>
</organism>
<proteinExistence type="predicted"/>
<evidence type="ECO:0000313" key="2">
    <source>
        <dbReference type="Proteomes" id="UP000694620"/>
    </source>
</evidence>
<evidence type="ECO:0000313" key="1">
    <source>
        <dbReference type="Ensembl" id="ENSECRP00000023010.1"/>
    </source>
</evidence>
<protein>
    <submittedName>
        <fullName evidence="1">Uncharacterized protein</fullName>
    </submittedName>
</protein>
<reference evidence="1" key="2">
    <citation type="submission" date="2025-09" db="UniProtKB">
        <authorList>
            <consortium name="Ensembl"/>
        </authorList>
    </citation>
    <scope>IDENTIFICATION</scope>
</reference>
<accession>A0A8C4XDJ8</accession>
<dbReference type="Ensembl" id="ENSECRT00000023504.1">
    <property type="protein sequence ID" value="ENSECRP00000023010.1"/>
    <property type="gene ID" value="ENSECRG00000015568.1"/>
</dbReference>
<sequence>CPHSLLFCMGLFAEHRQAGSAQAGRVSILLQTACPWWVPQ</sequence>
<reference evidence="1" key="1">
    <citation type="submission" date="2025-08" db="UniProtKB">
        <authorList>
            <consortium name="Ensembl"/>
        </authorList>
    </citation>
    <scope>IDENTIFICATION</scope>
</reference>
<dbReference type="AlphaFoldDB" id="A0A8C4XDJ8"/>
<name>A0A8C4XDJ8_ERPCA</name>